<dbReference type="EMBL" id="SMFO01000001">
    <property type="protein sequence ID" value="TDE06733.1"/>
    <property type="molecule type" value="Genomic_DNA"/>
</dbReference>
<comment type="caution">
    <text evidence="1">The sequence shown here is derived from an EMBL/GenBank/DDBJ whole genome shotgun (WGS) entry which is preliminary data.</text>
</comment>
<reference evidence="1 2" key="1">
    <citation type="submission" date="2019-03" db="EMBL/GenBank/DDBJ databases">
        <title>Flavobacterium TSA-D2 sp. nov., isolated from arctic soil.</title>
        <authorList>
            <person name="Chaudhary D.K."/>
        </authorList>
    </citation>
    <scope>NUCLEOTIDE SEQUENCE [LARGE SCALE GENOMIC DNA]</scope>
    <source>
        <strain evidence="1 2">TSA-D2</strain>
    </source>
</reference>
<accession>A0A4R5D922</accession>
<evidence type="ECO:0000313" key="1">
    <source>
        <dbReference type="EMBL" id="TDE06733.1"/>
    </source>
</evidence>
<evidence type="ECO:0000313" key="2">
    <source>
        <dbReference type="Proteomes" id="UP000294597"/>
    </source>
</evidence>
<name>A0A4R5D922_9FLAO</name>
<organism evidence="1 2">
    <name type="scientific">Flavobacterium hiemivividum</name>
    <dbReference type="NCBI Taxonomy" id="2541734"/>
    <lineage>
        <taxon>Bacteria</taxon>
        <taxon>Pseudomonadati</taxon>
        <taxon>Bacteroidota</taxon>
        <taxon>Flavobacteriia</taxon>
        <taxon>Flavobacteriales</taxon>
        <taxon>Flavobacteriaceae</taxon>
        <taxon>Flavobacterium</taxon>
    </lineage>
</organism>
<gene>
    <name evidence="1" type="ORF">E0F98_03715</name>
</gene>
<dbReference type="AlphaFoldDB" id="A0A4R5D922"/>
<dbReference type="Proteomes" id="UP000294597">
    <property type="component" value="Unassembled WGS sequence"/>
</dbReference>
<proteinExistence type="predicted"/>
<protein>
    <submittedName>
        <fullName evidence="1">Uncharacterized protein</fullName>
    </submittedName>
</protein>
<sequence length="123" mass="14214">MFNLKIIKTMVTIVDYKKYQRENGESFYALEVQGGIESVKSKETGKTYFTVRTTKVPCTFNEPTCKALLGTQMPGTIKKVTVDPYEFTIRETGEIIKMSHRYEYLSEEESIVESNVLKNEMVY</sequence>
<keyword evidence="2" id="KW-1185">Reference proteome</keyword>